<sequence length="108" mass="11630">MTTFTITSDGVLDDEGRELSPDAIRRLQNRLADVEQRIRHAATRRTFPRGARVRGRHGASVHTVVGHTPAGLGGAYLRVEAPDGMVMLVLADEAELVGDPTGEGDEGR</sequence>
<dbReference type="Proteomes" id="UP000589036">
    <property type="component" value="Unassembled WGS sequence"/>
</dbReference>
<dbReference type="AlphaFoldDB" id="A0A852TMT7"/>
<protein>
    <submittedName>
        <fullName evidence="1">Uncharacterized protein</fullName>
    </submittedName>
</protein>
<dbReference type="RefSeq" id="WP_179641215.1">
    <property type="nucleotide sequence ID" value="NZ_BAAAYY010000005.1"/>
</dbReference>
<evidence type="ECO:0000313" key="1">
    <source>
        <dbReference type="EMBL" id="NYE44895.1"/>
    </source>
</evidence>
<dbReference type="EMBL" id="JACCCC010000001">
    <property type="protein sequence ID" value="NYE44895.1"/>
    <property type="molecule type" value="Genomic_DNA"/>
</dbReference>
<accession>A0A852TMT7</accession>
<proteinExistence type="predicted"/>
<organism evidence="1 2">
    <name type="scientific">Spinactinospora alkalitolerans</name>
    <dbReference type="NCBI Taxonomy" id="687207"/>
    <lineage>
        <taxon>Bacteria</taxon>
        <taxon>Bacillati</taxon>
        <taxon>Actinomycetota</taxon>
        <taxon>Actinomycetes</taxon>
        <taxon>Streptosporangiales</taxon>
        <taxon>Nocardiopsidaceae</taxon>
        <taxon>Spinactinospora</taxon>
    </lineage>
</organism>
<keyword evidence="2" id="KW-1185">Reference proteome</keyword>
<evidence type="ECO:0000313" key="2">
    <source>
        <dbReference type="Proteomes" id="UP000589036"/>
    </source>
</evidence>
<name>A0A852TMT7_9ACTN</name>
<gene>
    <name evidence="1" type="ORF">HDA32_000015</name>
</gene>
<comment type="caution">
    <text evidence="1">The sequence shown here is derived from an EMBL/GenBank/DDBJ whole genome shotgun (WGS) entry which is preliminary data.</text>
</comment>
<reference evidence="1 2" key="1">
    <citation type="submission" date="2020-07" db="EMBL/GenBank/DDBJ databases">
        <title>Sequencing the genomes of 1000 actinobacteria strains.</title>
        <authorList>
            <person name="Klenk H.-P."/>
        </authorList>
    </citation>
    <scope>NUCLEOTIDE SEQUENCE [LARGE SCALE GENOMIC DNA]</scope>
    <source>
        <strain evidence="1 2">CXB654</strain>
    </source>
</reference>